<dbReference type="EMBL" id="CAJOBJ010024982">
    <property type="protein sequence ID" value="CAF4238830.1"/>
    <property type="molecule type" value="Genomic_DNA"/>
</dbReference>
<accession>A0A8S2SM93</accession>
<sequence>LWGTQRSHSKEKKHVATIQFDEDKLQPIEACYCTCASGAREVGMRSHTTALLWHLGVENAVTQTSDHPLSATRLLTTIDDSMIFTDDKLESEGGNQSLYIEPNIDNSGDDEDSDW</sequence>
<evidence type="ECO:0000313" key="3">
    <source>
        <dbReference type="Proteomes" id="UP000681720"/>
    </source>
</evidence>
<reference evidence="2" key="1">
    <citation type="submission" date="2021-02" db="EMBL/GenBank/DDBJ databases">
        <authorList>
            <person name="Nowell W R."/>
        </authorList>
    </citation>
    <scope>NUCLEOTIDE SEQUENCE</scope>
</reference>
<dbReference type="AlphaFoldDB" id="A0A8S2SM93"/>
<comment type="caution">
    <text evidence="2">The sequence shown here is derived from an EMBL/GenBank/DDBJ whole genome shotgun (WGS) entry which is preliminary data.</text>
</comment>
<feature type="non-terminal residue" evidence="2">
    <location>
        <position position="1"/>
    </location>
</feature>
<feature type="region of interest" description="Disordered" evidence="1">
    <location>
        <begin position="93"/>
        <end position="115"/>
    </location>
</feature>
<organism evidence="2 3">
    <name type="scientific">Rotaria magnacalcarata</name>
    <dbReference type="NCBI Taxonomy" id="392030"/>
    <lineage>
        <taxon>Eukaryota</taxon>
        <taxon>Metazoa</taxon>
        <taxon>Spiralia</taxon>
        <taxon>Gnathifera</taxon>
        <taxon>Rotifera</taxon>
        <taxon>Eurotatoria</taxon>
        <taxon>Bdelloidea</taxon>
        <taxon>Philodinida</taxon>
        <taxon>Philodinidae</taxon>
        <taxon>Rotaria</taxon>
    </lineage>
</organism>
<gene>
    <name evidence="2" type="ORF">GIL414_LOCUS23168</name>
</gene>
<name>A0A8S2SM93_9BILA</name>
<protein>
    <submittedName>
        <fullName evidence="2">Uncharacterized protein</fullName>
    </submittedName>
</protein>
<evidence type="ECO:0000313" key="2">
    <source>
        <dbReference type="EMBL" id="CAF4238830.1"/>
    </source>
</evidence>
<evidence type="ECO:0000256" key="1">
    <source>
        <dbReference type="SAM" id="MobiDB-lite"/>
    </source>
</evidence>
<proteinExistence type="predicted"/>
<dbReference type="Proteomes" id="UP000681720">
    <property type="component" value="Unassembled WGS sequence"/>
</dbReference>